<accession>A0AA36AI72</accession>
<dbReference type="GO" id="GO:0007219">
    <property type="term" value="P:Notch signaling pathway"/>
    <property type="evidence" value="ECO:0007669"/>
    <property type="project" value="TreeGrafter"/>
</dbReference>
<dbReference type="PANTHER" id="PTHR19848">
    <property type="entry name" value="WD40 REPEAT PROTEIN"/>
    <property type="match status" value="1"/>
</dbReference>
<dbReference type="InterPro" id="IPR012972">
    <property type="entry name" value="NLE"/>
</dbReference>
<dbReference type="SUPFAM" id="SSF50998">
    <property type="entry name" value="Quinoprotein alcohol dehydrogenase-like"/>
    <property type="match status" value="1"/>
</dbReference>
<dbReference type="InterPro" id="IPR019775">
    <property type="entry name" value="WD40_repeat_CS"/>
</dbReference>
<dbReference type="SMART" id="SM00320">
    <property type="entry name" value="WD40"/>
    <property type="match status" value="8"/>
</dbReference>
<dbReference type="CDD" id="cd00200">
    <property type="entry name" value="WD40"/>
    <property type="match status" value="1"/>
</dbReference>
<dbReference type="PROSITE" id="PS00678">
    <property type="entry name" value="WD_REPEATS_1"/>
    <property type="match status" value="2"/>
</dbReference>
<dbReference type="PANTHER" id="PTHR19848:SF0">
    <property type="entry name" value="NOTCHLESS PROTEIN HOMOLOG 1"/>
    <property type="match status" value="1"/>
</dbReference>
<reference evidence="8" key="1">
    <citation type="submission" date="2023-08" db="EMBL/GenBank/DDBJ databases">
        <authorList>
            <person name="Alioto T."/>
            <person name="Alioto T."/>
            <person name="Gomez Garrido J."/>
        </authorList>
    </citation>
    <scope>NUCLEOTIDE SEQUENCE</scope>
</reference>
<sequence>MADGDVKRILTQFKSETGEVTGAPFDLPINITVDKLQLICNAILKQEEPVPYAFYIKESEITESLENTLTKDDLESSEQVLEIIYQPQAVFRVRAVTRCTSSLVGHAEAVLSVSFSPDGRYLASGSGDTTVRFWDVNTETPQFVGKVHKHWILCIAWSPNGQKLASGCKKSQVVIWDPATGKQIGRSLLGHKQWITCLAWKPLHLDPESLYLASSSKDGSVRIWNTVLSQCCVTLNGHLQCVTCIKWGGENLIFSSSQDRTIKVWNPEDGTLKRTLQGHGHWVNTMALSTDYVMRTSAFDPRNADVVYRDVTESAEELAKKALERYKSVKGSFPEKLVSGSDDFTLYLWHPELDSQPINRMTGHQQLINQVLFSPDTRTIASCSFDKSVKLWHGRNGKFLTTLRGHVTRVYQIAWSADSRLLCSSSADSTIKVWDMTSKKLLHDLPGHADEVYALDWSPDGQRVASGSKDKTLRIVLLMYLNHIKMSSRANLNLTRDFYEAVSKEWSGSEEQLLLKGDTSHTVNHSTVKLRK</sequence>
<dbReference type="Gene3D" id="2.130.10.10">
    <property type="entry name" value="YVTN repeat-like/Quinoprotein amine dehydrogenase"/>
    <property type="match status" value="1"/>
</dbReference>
<protein>
    <submittedName>
        <fullName evidence="8">Homolog 1-like</fullName>
    </submittedName>
</protein>
<dbReference type="PROSITE" id="PS50294">
    <property type="entry name" value="WD_REPEATS_REGION"/>
    <property type="match status" value="7"/>
</dbReference>
<dbReference type="Pfam" id="PF00400">
    <property type="entry name" value="WD40"/>
    <property type="match status" value="7"/>
</dbReference>
<feature type="repeat" description="WD" evidence="6">
    <location>
        <begin position="145"/>
        <end position="186"/>
    </location>
</feature>
<dbReference type="InterPro" id="IPR015943">
    <property type="entry name" value="WD40/YVTN_repeat-like_dom_sf"/>
</dbReference>
<dbReference type="InterPro" id="IPR011047">
    <property type="entry name" value="Quinoprotein_ADH-like_sf"/>
</dbReference>
<dbReference type="AlphaFoldDB" id="A0AA36AI72"/>
<feature type="repeat" description="WD" evidence="6">
    <location>
        <begin position="235"/>
        <end position="275"/>
    </location>
</feature>
<evidence type="ECO:0000256" key="1">
    <source>
        <dbReference type="ARBA" id="ARBA00004604"/>
    </source>
</evidence>
<evidence type="ECO:0000256" key="6">
    <source>
        <dbReference type="PROSITE-ProRule" id="PRU00221"/>
    </source>
</evidence>
<dbReference type="GO" id="GO:0005730">
    <property type="term" value="C:nucleolus"/>
    <property type="evidence" value="ECO:0007669"/>
    <property type="project" value="UniProtKB-SubCell"/>
</dbReference>
<name>A0AA36AI72_OCTVU</name>
<evidence type="ECO:0000256" key="3">
    <source>
        <dbReference type="ARBA" id="ARBA00022737"/>
    </source>
</evidence>
<dbReference type="PRINTS" id="PR00319">
    <property type="entry name" value="GPROTEINB"/>
</dbReference>
<dbReference type="PROSITE" id="PS50082">
    <property type="entry name" value="WD_REPEATS_2"/>
    <property type="match status" value="7"/>
</dbReference>
<feature type="repeat" description="WD" evidence="6">
    <location>
        <begin position="103"/>
        <end position="144"/>
    </location>
</feature>
<dbReference type="Pfam" id="PF08154">
    <property type="entry name" value="NLE"/>
    <property type="match status" value="1"/>
</dbReference>
<evidence type="ECO:0000259" key="7">
    <source>
        <dbReference type="Pfam" id="PF08154"/>
    </source>
</evidence>
<dbReference type="InterPro" id="IPR020472">
    <property type="entry name" value="WD40_PAC1"/>
</dbReference>
<comment type="similarity">
    <text evidence="5">Belongs to the NLE1/RSA4 family.</text>
</comment>
<evidence type="ECO:0000313" key="8">
    <source>
        <dbReference type="EMBL" id="CAI9715037.1"/>
    </source>
</evidence>
<evidence type="ECO:0000256" key="5">
    <source>
        <dbReference type="ARBA" id="ARBA00061016"/>
    </source>
</evidence>
<evidence type="ECO:0000256" key="2">
    <source>
        <dbReference type="ARBA" id="ARBA00022574"/>
    </source>
</evidence>
<feature type="repeat" description="WD" evidence="6">
    <location>
        <begin position="361"/>
        <end position="402"/>
    </location>
</feature>
<feature type="repeat" description="WD" evidence="6">
    <location>
        <begin position="445"/>
        <end position="475"/>
    </location>
</feature>
<gene>
    <name evidence="8" type="ORF">OCTVUL_1B027635</name>
</gene>
<keyword evidence="3" id="KW-0677">Repeat</keyword>
<keyword evidence="4" id="KW-0539">Nucleus</keyword>
<dbReference type="InterPro" id="IPR001632">
    <property type="entry name" value="WD40_G-protein_beta-like"/>
</dbReference>
<evidence type="ECO:0000256" key="4">
    <source>
        <dbReference type="ARBA" id="ARBA00023242"/>
    </source>
</evidence>
<dbReference type="FunFam" id="2.130.10.10:FF:000092">
    <property type="entry name" value="notchless protein homolog"/>
    <property type="match status" value="1"/>
</dbReference>
<organism evidence="8 9">
    <name type="scientific">Octopus vulgaris</name>
    <name type="common">Common octopus</name>
    <dbReference type="NCBI Taxonomy" id="6645"/>
    <lineage>
        <taxon>Eukaryota</taxon>
        <taxon>Metazoa</taxon>
        <taxon>Spiralia</taxon>
        <taxon>Lophotrochozoa</taxon>
        <taxon>Mollusca</taxon>
        <taxon>Cephalopoda</taxon>
        <taxon>Coleoidea</taxon>
        <taxon>Octopodiformes</taxon>
        <taxon>Octopoda</taxon>
        <taxon>Incirrata</taxon>
        <taxon>Octopodidae</taxon>
        <taxon>Octopus</taxon>
    </lineage>
</organism>
<feature type="repeat" description="WD" evidence="6">
    <location>
        <begin position="403"/>
        <end position="444"/>
    </location>
</feature>
<comment type="subcellular location">
    <subcellularLocation>
        <location evidence="1">Nucleus</location>
        <location evidence="1">Nucleolus</location>
    </subcellularLocation>
</comment>
<feature type="domain" description="NLE" evidence="7">
    <location>
        <begin position="9"/>
        <end position="69"/>
    </location>
</feature>
<dbReference type="InterPro" id="IPR001680">
    <property type="entry name" value="WD40_rpt"/>
</dbReference>
<dbReference type="Proteomes" id="UP001162480">
    <property type="component" value="Chromosome 1"/>
</dbReference>
<keyword evidence="2 6" id="KW-0853">WD repeat</keyword>
<feature type="repeat" description="WD" evidence="6">
    <location>
        <begin position="188"/>
        <end position="225"/>
    </location>
</feature>
<evidence type="ECO:0000313" key="9">
    <source>
        <dbReference type="Proteomes" id="UP001162480"/>
    </source>
</evidence>
<proteinExistence type="inferred from homology"/>
<dbReference type="PRINTS" id="PR00320">
    <property type="entry name" value="GPROTEINBRPT"/>
</dbReference>
<dbReference type="GO" id="GO:0000027">
    <property type="term" value="P:ribosomal large subunit assembly"/>
    <property type="evidence" value="ECO:0007669"/>
    <property type="project" value="TreeGrafter"/>
</dbReference>
<keyword evidence="9" id="KW-1185">Reference proteome</keyword>
<dbReference type="EMBL" id="OX597814">
    <property type="protein sequence ID" value="CAI9715037.1"/>
    <property type="molecule type" value="Genomic_DNA"/>
</dbReference>